<keyword evidence="2" id="KW-1185">Reference proteome</keyword>
<evidence type="ECO:0000313" key="1">
    <source>
        <dbReference type="EMBL" id="KAH6610256.1"/>
    </source>
</evidence>
<dbReference type="EMBL" id="JAIWOZ010000001">
    <property type="protein sequence ID" value="KAH6610256.1"/>
    <property type="molecule type" value="Genomic_DNA"/>
</dbReference>
<comment type="caution">
    <text evidence="1">The sequence shown here is derived from an EMBL/GenBank/DDBJ whole genome shotgun (WGS) entry which is preliminary data.</text>
</comment>
<name>A0A9P8QPZ7_9HYPO</name>
<dbReference type="AlphaFoldDB" id="A0A9P8QPZ7"/>
<dbReference type="Proteomes" id="UP000827724">
    <property type="component" value="Unassembled WGS sequence"/>
</dbReference>
<proteinExistence type="predicted"/>
<gene>
    <name evidence="1" type="ORF">Trco_000276</name>
</gene>
<protein>
    <submittedName>
        <fullName evidence="1">Uncharacterized protein</fullName>
    </submittedName>
</protein>
<sequence>MAPAWYLNLAGKQCQSRYSVADDEVMLHPDREKPNLDGFCVKAKGEVSKKPPGGVGEKGQQ</sequence>
<organism evidence="1 2">
    <name type="scientific">Trichoderma cornu-damae</name>
    <dbReference type="NCBI Taxonomy" id="654480"/>
    <lineage>
        <taxon>Eukaryota</taxon>
        <taxon>Fungi</taxon>
        <taxon>Dikarya</taxon>
        <taxon>Ascomycota</taxon>
        <taxon>Pezizomycotina</taxon>
        <taxon>Sordariomycetes</taxon>
        <taxon>Hypocreomycetidae</taxon>
        <taxon>Hypocreales</taxon>
        <taxon>Hypocreaceae</taxon>
        <taxon>Trichoderma</taxon>
    </lineage>
</organism>
<evidence type="ECO:0000313" key="2">
    <source>
        <dbReference type="Proteomes" id="UP000827724"/>
    </source>
</evidence>
<reference evidence="1" key="1">
    <citation type="submission" date="2021-08" db="EMBL/GenBank/DDBJ databases">
        <title>Chromosome-Level Trichoderma cornu-damae using Hi-C Data.</title>
        <authorList>
            <person name="Kim C.S."/>
        </authorList>
    </citation>
    <scope>NUCLEOTIDE SEQUENCE</scope>
    <source>
        <strain evidence="1">KA19-0412C</strain>
    </source>
</reference>
<accession>A0A9P8QPZ7</accession>